<dbReference type="GO" id="GO:0016020">
    <property type="term" value="C:membrane"/>
    <property type="evidence" value="ECO:0007669"/>
    <property type="project" value="TreeGrafter"/>
</dbReference>
<evidence type="ECO:0000313" key="2">
    <source>
        <dbReference type="EMBL" id="MXG88964.1"/>
    </source>
</evidence>
<dbReference type="Pfam" id="PF12697">
    <property type="entry name" value="Abhydrolase_6"/>
    <property type="match status" value="1"/>
</dbReference>
<comment type="caution">
    <text evidence="2">The sequence shown here is derived from an EMBL/GenBank/DDBJ whole genome shotgun (WGS) entry which is preliminary data.</text>
</comment>
<evidence type="ECO:0000259" key="1">
    <source>
        <dbReference type="Pfam" id="PF12697"/>
    </source>
</evidence>
<reference evidence="2 3" key="1">
    <citation type="submission" date="2019-12" db="EMBL/GenBank/DDBJ databases">
        <authorList>
            <person name="Kun Z."/>
        </authorList>
    </citation>
    <scope>NUCLEOTIDE SEQUENCE [LARGE SCALE GENOMIC DNA]</scope>
    <source>
        <strain evidence="2 3">YIM 123512</strain>
    </source>
</reference>
<dbReference type="SUPFAM" id="SSF53474">
    <property type="entry name" value="alpha/beta-Hydrolases"/>
    <property type="match status" value="1"/>
</dbReference>
<dbReference type="InterPro" id="IPR029058">
    <property type="entry name" value="AB_hydrolase_fold"/>
</dbReference>
<dbReference type="EMBL" id="WUEK01000003">
    <property type="protein sequence ID" value="MXG88964.1"/>
    <property type="molecule type" value="Genomic_DNA"/>
</dbReference>
<organism evidence="2 3">
    <name type="scientific">Nocardioides flavescens</name>
    <dbReference type="NCBI Taxonomy" id="2691959"/>
    <lineage>
        <taxon>Bacteria</taxon>
        <taxon>Bacillati</taxon>
        <taxon>Actinomycetota</taxon>
        <taxon>Actinomycetes</taxon>
        <taxon>Propionibacteriales</taxon>
        <taxon>Nocardioidaceae</taxon>
        <taxon>Nocardioides</taxon>
    </lineage>
</organism>
<sequence>MTLHVHRYGEGPRLALAVHGITATSRAWGEVAAALPREWTLVAPDLRGRGHSRDLPASTGLHSHVDDLTGLAEQLVAEAGGPISLVGHSMGAFVAVHLAHARPDLFTRVVLVDGGVALPVPEGADPDEVLAATLGPALERLSRSYANADDYLEVFRHHPAFAGLWNPAIEGYVRYDTVEVDGRIRSRAQEESVRADGRDLLVSGSSFEPEVRATALPVRILAAPYGMFGEAPGLLPAAGLAAYDDADHVEVETVPGANHYTILFEPAAAARVAAAIQG</sequence>
<evidence type="ECO:0000313" key="3">
    <source>
        <dbReference type="Proteomes" id="UP000473325"/>
    </source>
</evidence>
<protein>
    <submittedName>
        <fullName evidence="2">Alpha/beta fold hydrolase</fullName>
    </submittedName>
</protein>
<name>A0A6L7F1P7_9ACTN</name>
<dbReference type="InterPro" id="IPR000073">
    <property type="entry name" value="AB_hydrolase_1"/>
</dbReference>
<dbReference type="AlphaFoldDB" id="A0A6L7F1P7"/>
<dbReference type="InterPro" id="IPR050266">
    <property type="entry name" value="AB_hydrolase_sf"/>
</dbReference>
<gene>
    <name evidence="2" type="ORF">GRQ65_05300</name>
</gene>
<dbReference type="PANTHER" id="PTHR43798:SF33">
    <property type="entry name" value="HYDROLASE, PUTATIVE (AFU_ORTHOLOGUE AFUA_2G14860)-RELATED"/>
    <property type="match status" value="1"/>
</dbReference>
<dbReference type="Gene3D" id="3.40.50.1820">
    <property type="entry name" value="alpha/beta hydrolase"/>
    <property type="match status" value="1"/>
</dbReference>
<dbReference type="PANTHER" id="PTHR43798">
    <property type="entry name" value="MONOACYLGLYCEROL LIPASE"/>
    <property type="match status" value="1"/>
</dbReference>
<proteinExistence type="predicted"/>
<dbReference type="GO" id="GO:0016787">
    <property type="term" value="F:hydrolase activity"/>
    <property type="evidence" value="ECO:0007669"/>
    <property type="project" value="UniProtKB-KW"/>
</dbReference>
<dbReference type="Proteomes" id="UP000473325">
    <property type="component" value="Unassembled WGS sequence"/>
</dbReference>
<keyword evidence="3" id="KW-1185">Reference proteome</keyword>
<dbReference type="RefSeq" id="WP_160875948.1">
    <property type="nucleotide sequence ID" value="NZ_WUEK01000003.1"/>
</dbReference>
<feature type="domain" description="AB hydrolase-1" evidence="1">
    <location>
        <begin position="17"/>
        <end position="274"/>
    </location>
</feature>
<keyword evidence="2" id="KW-0378">Hydrolase</keyword>
<accession>A0A6L7F1P7</accession>
<dbReference type="PRINTS" id="PR00111">
    <property type="entry name" value="ABHYDROLASE"/>
</dbReference>